<dbReference type="EMBL" id="CP016893">
    <property type="protein sequence ID" value="AST57284.1"/>
    <property type="molecule type" value="Genomic_DNA"/>
</dbReference>
<sequence>MKKAIGIFKKPVDFFILCEYNYLVSEIFVYKIYNYEIFGKKVNEI</sequence>
<dbReference type="AlphaFoldDB" id="A0A223HYC4"/>
<protein>
    <submittedName>
        <fullName evidence="1">MarR family transcriptional family</fullName>
    </submittedName>
</protein>
<evidence type="ECO:0000313" key="1">
    <source>
        <dbReference type="EMBL" id="AST57284.1"/>
    </source>
</evidence>
<accession>A0A223HYC4</accession>
<reference evidence="1 2" key="1">
    <citation type="submission" date="2016-08" db="EMBL/GenBank/DDBJ databases">
        <title>A novel genetic cassette of butanologenic Thermoanaerobacterium thermosaccharolyticum that directly convert cellulose to butanol.</title>
        <authorList>
            <person name="Li T."/>
            <person name="He J."/>
        </authorList>
    </citation>
    <scope>NUCLEOTIDE SEQUENCE [LARGE SCALE GENOMIC DNA]</scope>
    <source>
        <strain evidence="1 2">TG57</strain>
    </source>
</reference>
<dbReference type="Proteomes" id="UP000214975">
    <property type="component" value="Chromosome"/>
</dbReference>
<evidence type="ECO:0000313" key="2">
    <source>
        <dbReference type="Proteomes" id="UP000214975"/>
    </source>
</evidence>
<gene>
    <name evidence="1" type="ORF">Thert_01194</name>
</gene>
<organism evidence="1 2">
    <name type="scientific">Thermoanaerobacterium thermosaccharolyticum</name>
    <name type="common">Clostridium thermosaccharolyticum</name>
    <dbReference type="NCBI Taxonomy" id="1517"/>
    <lineage>
        <taxon>Bacteria</taxon>
        <taxon>Bacillati</taxon>
        <taxon>Bacillota</taxon>
        <taxon>Clostridia</taxon>
        <taxon>Thermoanaerobacterales</taxon>
        <taxon>Thermoanaerobacteraceae</taxon>
        <taxon>Thermoanaerobacterium</taxon>
    </lineage>
</organism>
<proteinExistence type="predicted"/>
<name>A0A223HYC4_THETR</name>